<reference evidence="1" key="1">
    <citation type="submission" date="2020-06" db="EMBL/GenBank/DDBJ databases">
        <authorList>
            <person name="Li T."/>
            <person name="Hu X."/>
            <person name="Zhang T."/>
            <person name="Song X."/>
            <person name="Zhang H."/>
            <person name="Dai N."/>
            <person name="Sheng W."/>
            <person name="Hou X."/>
            <person name="Wei L."/>
        </authorList>
    </citation>
    <scope>NUCLEOTIDE SEQUENCE</scope>
    <source>
        <strain evidence="1">KEN8</strain>
        <tissue evidence="1">Leaf</tissue>
    </source>
</reference>
<dbReference type="PANTHER" id="PTHR10775">
    <property type="entry name" value="OS08G0208400 PROTEIN"/>
    <property type="match status" value="1"/>
</dbReference>
<proteinExistence type="predicted"/>
<evidence type="ECO:0000313" key="1">
    <source>
        <dbReference type="EMBL" id="KAL0328155.1"/>
    </source>
</evidence>
<accession>A0AAW2M9M8</accession>
<organism evidence="1">
    <name type="scientific">Sesamum calycinum</name>
    <dbReference type="NCBI Taxonomy" id="2727403"/>
    <lineage>
        <taxon>Eukaryota</taxon>
        <taxon>Viridiplantae</taxon>
        <taxon>Streptophyta</taxon>
        <taxon>Embryophyta</taxon>
        <taxon>Tracheophyta</taxon>
        <taxon>Spermatophyta</taxon>
        <taxon>Magnoliopsida</taxon>
        <taxon>eudicotyledons</taxon>
        <taxon>Gunneridae</taxon>
        <taxon>Pentapetalae</taxon>
        <taxon>asterids</taxon>
        <taxon>lamiids</taxon>
        <taxon>Lamiales</taxon>
        <taxon>Pedaliaceae</taxon>
        <taxon>Sesamum</taxon>
    </lineage>
</organism>
<dbReference type="InterPro" id="IPR004242">
    <property type="entry name" value="Transposase_21"/>
</dbReference>
<reference evidence="1" key="2">
    <citation type="journal article" date="2024" name="Plant">
        <title>Genomic evolution and insights into agronomic trait innovations of Sesamum species.</title>
        <authorList>
            <person name="Miao H."/>
            <person name="Wang L."/>
            <person name="Qu L."/>
            <person name="Liu H."/>
            <person name="Sun Y."/>
            <person name="Le M."/>
            <person name="Wang Q."/>
            <person name="Wei S."/>
            <person name="Zheng Y."/>
            <person name="Lin W."/>
            <person name="Duan Y."/>
            <person name="Cao H."/>
            <person name="Xiong S."/>
            <person name="Wang X."/>
            <person name="Wei L."/>
            <person name="Li C."/>
            <person name="Ma Q."/>
            <person name="Ju M."/>
            <person name="Zhao R."/>
            <person name="Li G."/>
            <person name="Mu C."/>
            <person name="Tian Q."/>
            <person name="Mei H."/>
            <person name="Zhang T."/>
            <person name="Gao T."/>
            <person name="Zhang H."/>
        </authorList>
    </citation>
    <scope>NUCLEOTIDE SEQUENCE</scope>
    <source>
        <strain evidence="1">KEN8</strain>
    </source>
</reference>
<protein>
    <submittedName>
        <fullName evidence="1">Uncharacterized protein</fullName>
    </submittedName>
</protein>
<name>A0AAW2M9M8_9LAMI</name>
<dbReference type="PANTHER" id="PTHR10775:SF182">
    <property type="entry name" value="TRANSPOSON, EN_SPM-LIKE, TRANSPOSASE-ASSOCIATED DOMAIN PROTEIN-RELATED"/>
    <property type="match status" value="1"/>
</dbReference>
<dbReference type="Pfam" id="PF02992">
    <property type="entry name" value="Transposase_21"/>
    <property type="match status" value="1"/>
</dbReference>
<sequence length="312" mass="35959">MAVERKIMNESGLANRLSNIVHAADQSLWDGCTQSQLGVVVELMDIKVDGHISEKIYDRISQWANRILSFNHTLPGDYYSTKKLVKDLGLHVEKIHACTSLLEGETYTKEVPVCCLQVHAADSPSVGVVFFEGDCRAHETMNNLPDYGIASRWSTVGVMRCPVCMDDTRAFHLHYGRKACYFDCHKQFLHAHHSYRMNKKTFTKNRVENKVVHPRLTGDQILDWVANINPTVEMSLSLHDGYDSDHKWTKKNIFWDLPYWSTLLIRHNLDVMHIEKNVFHNIFNTVMDIKGKTKDNMNAHRDLKIICNHPEL</sequence>
<dbReference type="AlphaFoldDB" id="A0AAW2M9M8"/>
<dbReference type="EMBL" id="JACGWM010000014">
    <property type="protein sequence ID" value="KAL0328155.1"/>
    <property type="molecule type" value="Genomic_DNA"/>
</dbReference>
<comment type="caution">
    <text evidence="1">The sequence shown here is derived from an EMBL/GenBank/DDBJ whole genome shotgun (WGS) entry which is preliminary data.</text>
</comment>
<gene>
    <name evidence="1" type="ORF">Scaly_2248100</name>
</gene>